<organism evidence="1">
    <name type="scientific">hydrothermal vent metagenome</name>
    <dbReference type="NCBI Taxonomy" id="652676"/>
    <lineage>
        <taxon>unclassified sequences</taxon>
        <taxon>metagenomes</taxon>
        <taxon>ecological metagenomes</taxon>
    </lineage>
</organism>
<reference evidence="1" key="1">
    <citation type="submission" date="2018-06" db="EMBL/GenBank/DDBJ databases">
        <authorList>
            <person name="Zhirakovskaya E."/>
        </authorList>
    </citation>
    <scope>NUCLEOTIDE SEQUENCE</scope>
</reference>
<dbReference type="EMBL" id="UOFA01000081">
    <property type="protein sequence ID" value="VAW44118.1"/>
    <property type="molecule type" value="Genomic_DNA"/>
</dbReference>
<dbReference type="AlphaFoldDB" id="A0A3B0VKH2"/>
<gene>
    <name evidence="1" type="ORF">MNBD_GAMMA02-180</name>
</gene>
<proteinExistence type="predicted"/>
<protein>
    <submittedName>
        <fullName evidence="1">Uncharacterized protein</fullName>
    </submittedName>
</protein>
<evidence type="ECO:0000313" key="1">
    <source>
        <dbReference type="EMBL" id="VAW44118.1"/>
    </source>
</evidence>
<sequence length="52" mass="6225">MSKIPFKKHPVEFNQTLLFPNNIFDLLPNDHESYVFADIFQQLDSVRPKNQY</sequence>
<accession>A0A3B0VKH2</accession>
<name>A0A3B0VKH2_9ZZZZ</name>